<keyword evidence="3" id="KW-0812">Transmembrane</keyword>
<evidence type="ECO:0000256" key="2">
    <source>
        <dbReference type="ARBA" id="ARBA00007362"/>
    </source>
</evidence>
<sequence length="101" mass="11398">MANPLTGYQPNEWMLFAALAIIPTILGLNLLNWALKWVSTSLISMSILFEPIGASILAYFILGEWITWSQWLGGMIVIFGLVLFVASTRRNRKMKITIDHS</sequence>
<keyword evidence="3" id="KW-1133">Transmembrane helix</keyword>
<dbReference type="eggNOG" id="COG0697">
    <property type="taxonomic scope" value="Bacteria"/>
</dbReference>
<evidence type="ECO:0000256" key="3">
    <source>
        <dbReference type="SAM" id="Phobius"/>
    </source>
</evidence>
<feature type="transmembrane region" description="Helical" evidence="3">
    <location>
        <begin position="42"/>
        <end position="62"/>
    </location>
</feature>
<dbReference type="SUPFAM" id="SSF103481">
    <property type="entry name" value="Multidrug resistance efflux transporter EmrE"/>
    <property type="match status" value="1"/>
</dbReference>
<dbReference type="Proteomes" id="UP000019102">
    <property type="component" value="Unassembled WGS sequence"/>
</dbReference>
<keyword evidence="6" id="KW-1185">Reference proteome</keyword>
<reference evidence="5 6" key="1">
    <citation type="journal article" date="2014" name="Genome Announc.">
        <title>Draft Genome Sequence of the Boron-Tolerant and Moderately Halotolerant Bacterium Gracilibacillus boraciitolerans JCM 21714T.</title>
        <authorList>
            <person name="Ahmed I."/>
            <person name="Oshima K."/>
            <person name="Suda W."/>
            <person name="Kitamura K."/>
            <person name="Iida T."/>
            <person name="Ohmori Y."/>
            <person name="Fujiwara T."/>
            <person name="Hattori M."/>
            <person name="Ohkuma M."/>
        </authorList>
    </citation>
    <scope>NUCLEOTIDE SEQUENCE [LARGE SCALE GENOMIC DNA]</scope>
    <source>
        <strain evidence="5 6">JCM 21714</strain>
    </source>
</reference>
<dbReference type="Gene3D" id="1.10.3730.20">
    <property type="match status" value="1"/>
</dbReference>
<protein>
    <submittedName>
        <fullName evidence="5">Permease</fullName>
    </submittedName>
</protein>
<comment type="similarity">
    <text evidence="2">Belongs to the EamA transporter family.</text>
</comment>
<evidence type="ECO:0000259" key="4">
    <source>
        <dbReference type="Pfam" id="PF00892"/>
    </source>
</evidence>
<dbReference type="EMBL" id="BAVS01000013">
    <property type="protein sequence ID" value="GAE93546.1"/>
    <property type="molecule type" value="Genomic_DNA"/>
</dbReference>
<dbReference type="STRING" id="1298598.JCM21714_2633"/>
<dbReference type="Pfam" id="PF00892">
    <property type="entry name" value="EamA"/>
    <property type="match status" value="1"/>
</dbReference>
<evidence type="ECO:0000256" key="1">
    <source>
        <dbReference type="ARBA" id="ARBA00004127"/>
    </source>
</evidence>
<dbReference type="InterPro" id="IPR037185">
    <property type="entry name" value="EmrE-like"/>
</dbReference>
<gene>
    <name evidence="5" type="ORF">JCM21714_2633</name>
</gene>
<feature type="transmembrane region" description="Helical" evidence="3">
    <location>
        <begin position="68"/>
        <end position="86"/>
    </location>
</feature>
<organism evidence="5 6">
    <name type="scientific">Gracilibacillus boraciitolerans JCM 21714</name>
    <dbReference type="NCBI Taxonomy" id="1298598"/>
    <lineage>
        <taxon>Bacteria</taxon>
        <taxon>Bacillati</taxon>
        <taxon>Bacillota</taxon>
        <taxon>Bacilli</taxon>
        <taxon>Bacillales</taxon>
        <taxon>Bacillaceae</taxon>
        <taxon>Gracilibacillus</taxon>
    </lineage>
</organism>
<accession>W4VK77</accession>
<dbReference type="InterPro" id="IPR000620">
    <property type="entry name" value="EamA_dom"/>
</dbReference>
<evidence type="ECO:0000313" key="5">
    <source>
        <dbReference type="EMBL" id="GAE93546.1"/>
    </source>
</evidence>
<comment type="subcellular location">
    <subcellularLocation>
        <location evidence="1">Endomembrane system</location>
        <topology evidence="1">Multi-pass membrane protein</topology>
    </subcellularLocation>
</comment>
<evidence type="ECO:0000313" key="6">
    <source>
        <dbReference type="Proteomes" id="UP000019102"/>
    </source>
</evidence>
<dbReference type="GO" id="GO:0016020">
    <property type="term" value="C:membrane"/>
    <property type="evidence" value="ECO:0007669"/>
    <property type="project" value="InterPro"/>
</dbReference>
<proteinExistence type="inferred from homology"/>
<dbReference type="AlphaFoldDB" id="W4VK77"/>
<feature type="transmembrane region" description="Helical" evidence="3">
    <location>
        <begin position="13"/>
        <end position="35"/>
    </location>
</feature>
<name>W4VK77_9BACI</name>
<feature type="domain" description="EamA" evidence="4">
    <location>
        <begin position="9"/>
        <end position="85"/>
    </location>
</feature>
<keyword evidence="3" id="KW-0472">Membrane</keyword>
<comment type="caution">
    <text evidence="5">The sequence shown here is derived from an EMBL/GenBank/DDBJ whole genome shotgun (WGS) entry which is preliminary data.</text>
</comment>